<name>A0ABY0QRJ0_9FLAO</name>
<keyword evidence="3" id="KW-1185">Reference proteome</keyword>
<gene>
    <name evidence="2" type="ORF">SAMN05216273_103206</name>
</gene>
<feature type="region of interest" description="Disordered" evidence="1">
    <location>
        <begin position="205"/>
        <end position="224"/>
    </location>
</feature>
<evidence type="ECO:0000313" key="2">
    <source>
        <dbReference type="EMBL" id="SDL62925.1"/>
    </source>
</evidence>
<dbReference type="Proteomes" id="UP000199242">
    <property type="component" value="Unassembled WGS sequence"/>
</dbReference>
<organism evidence="2 3">
    <name type="scientific">Chryseobacterium taihuense</name>
    <dbReference type="NCBI Taxonomy" id="1141221"/>
    <lineage>
        <taxon>Bacteria</taxon>
        <taxon>Pseudomonadati</taxon>
        <taxon>Bacteroidota</taxon>
        <taxon>Flavobacteriia</taxon>
        <taxon>Flavobacteriales</taxon>
        <taxon>Weeksellaceae</taxon>
        <taxon>Chryseobacterium group</taxon>
        <taxon>Chryseobacterium</taxon>
    </lineage>
</organism>
<feature type="compositionally biased region" description="Basic and acidic residues" evidence="1">
    <location>
        <begin position="209"/>
        <end position="224"/>
    </location>
</feature>
<evidence type="ECO:0000313" key="3">
    <source>
        <dbReference type="Proteomes" id="UP000199242"/>
    </source>
</evidence>
<feature type="compositionally biased region" description="Acidic residues" evidence="1">
    <location>
        <begin position="254"/>
        <end position="278"/>
    </location>
</feature>
<proteinExistence type="predicted"/>
<accession>A0ABY0QRJ0</accession>
<evidence type="ECO:0000256" key="1">
    <source>
        <dbReference type="SAM" id="MobiDB-lite"/>
    </source>
</evidence>
<protein>
    <recommendedName>
        <fullName evidence="4">Helix-turn-helix domain-containing protein</fullName>
    </recommendedName>
</protein>
<evidence type="ECO:0008006" key="4">
    <source>
        <dbReference type="Google" id="ProtNLM"/>
    </source>
</evidence>
<dbReference type="EMBL" id="FNHD01000003">
    <property type="protein sequence ID" value="SDL62925.1"/>
    <property type="molecule type" value="Genomic_DNA"/>
</dbReference>
<sequence length="278" mass="32838">MEKFVKLRKLNIKVPPAIISNQDLSLTEKLILALDYSFGFKNGYNILSNVAVGELLCIHKNIVGKYRKHLIESGYLQKDSEDKRKFILTDKLKNIEIPFEIGKDGRMIIIPFEVYSHPKLKVGAKLLWGEYNSMSKNEKGYFQKRETTANKFNVSEDSITNWTKELEQYGFLEEYTIKSGYHTKQKIVRTKDLRKNRKAVDDFEDDFENNSKDSSEKTVETKSDIKKEEFKMEPLGAIRKYSDLNINKEKYNYEDEEDDYDYYDEESFDDEDEEDFYN</sequence>
<comment type="caution">
    <text evidence="2">The sequence shown here is derived from an EMBL/GenBank/DDBJ whole genome shotgun (WGS) entry which is preliminary data.</text>
</comment>
<reference evidence="2 3" key="1">
    <citation type="submission" date="2016-10" db="EMBL/GenBank/DDBJ databases">
        <authorList>
            <person name="Varghese N."/>
            <person name="Submissions S."/>
        </authorList>
    </citation>
    <scope>NUCLEOTIDE SEQUENCE [LARGE SCALE GENOMIC DNA]</scope>
    <source>
        <strain evidence="2 3">CGMCC 1.10941</strain>
    </source>
</reference>
<feature type="region of interest" description="Disordered" evidence="1">
    <location>
        <begin position="250"/>
        <end position="278"/>
    </location>
</feature>